<feature type="domain" description="N-acetyltransferase" evidence="1">
    <location>
        <begin position="2"/>
        <end position="143"/>
    </location>
</feature>
<dbReference type="Pfam" id="PF13673">
    <property type="entry name" value="Acetyltransf_10"/>
    <property type="match status" value="1"/>
</dbReference>
<dbReference type="InterPro" id="IPR052564">
    <property type="entry name" value="N-acetyltrans/Recomb-assoc"/>
</dbReference>
<protein>
    <submittedName>
        <fullName evidence="2">GNAT family N-acetyltransferase</fullName>
    </submittedName>
</protein>
<dbReference type="PANTHER" id="PTHR43451:SF1">
    <property type="entry name" value="ACETYLTRANSFERASE"/>
    <property type="match status" value="1"/>
</dbReference>
<accession>A0ABS9R5I9</accession>
<evidence type="ECO:0000259" key="1">
    <source>
        <dbReference type="PROSITE" id="PS51186"/>
    </source>
</evidence>
<sequence length="143" mass="16883">MKHIQQLEKQQIPQALDLAWEVFEKYVGIDYTQRGIDEFYQFLHTPSLTKPLVYYGAFDKNQMIGMIAMRNNHIALFFVKDTHQHLGIGKALFTYMLTQIPDHRISVNSSPYATEIYRELGFCATEHMKEENGIRFLPMFYNR</sequence>
<proteinExistence type="predicted"/>
<name>A0ABS9R5I9_9FIRM</name>
<reference evidence="2 3" key="1">
    <citation type="submission" date="2022-02" db="EMBL/GenBank/DDBJ databases">
        <title>Genome of Erysipelotrichaceae sp. nov. NSJ-176 isolated from human feces.</title>
        <authorList>
            <person name="Abdugheni R."/>
        </authorList>
    </citation>
    <scope>NUCLEOTIDE SEQUENCE [LARGE SCALE GENOMIC DNA]</scope>
    <source>
        <strain evidence="2 3">NSJ-176</strain>
    </source>
</reference>
<dbReference type="PROSITE" id="PS51186">
    <property type="entry name" value="GNAT"/>
    <property type="match status" value="1"/>
</dbReference>
<keyword evidence="3" id="KW-1185">Reference proteome</keyword>
<dbReference type="Proteomes" id="UP001202402">
    <property type="component" value="Unassembled WGS sequence"/>
</dbReference>
<organism evidence="2 3">
    <name type="scientific">Amedibacillus hominis</name>
    <dbReference type="NCBI Taxonomy" id="2897776"/>
    <lineage>
        <taxon>Bacteria</taxon>
        <taxon>Bacillati</taxon>
        <taxon>Bacillota</taxon>
        <taxon>Erysipelotrichia</taxon>
        <taxon>Erysipelotrichales</taxon>
        <taxon>Erysipelotrichaceae</taxon>
        <taxon>Amedibacillus</taxon>
    </lineage>
</organism>
<evidence type="ECO:0000313" key="2">
    <source>
        <dbReference type="EMBL" id="MCH4284919.1"/>
    </source>
</evidence>
<dbReference type="Gene3D" id="3.40.630.30">
    <property type="match status" value="1"/>
</dbReference>
<comment type="caution">
    <text evidence="2">The sequence shown here is derived from an EMBL/GenBank/DDBJ whole genome shotgun (WGS) entry which is preliminary data.</text>
</comment>
<evidence type="ECO:0000313" key="3">
    <source>
        <dbReference type="Proteomes" id="UP001202402"/>
    </source>
</evidence>
<dbReference type="PANTHER" id="PTHR43451">
    <property type="entry name" value="ACETYLTRANSFERASE (GNAT) FAMILY PROTEIN"/>
    <property type="match status" value="1"/>
</dbReference>
<dbReference type="RefSeq" id="WP_117452798.1">
    <property type="nucleotide sequence ID" value="NZ_JAKVPQ010000004.1"/>
</dbReference>
<gene>
    <name evidence="2" type="ORF">LQE99_07210</name>
</gene>
<dbReference type="CDD" id="cd04301">
    <property type="entry name" value="NAT_SF"/>
    <property type="match status" value="1"/>
</dbReference>
<dbReference type="SUPFAM" id="SSF55729">
    <property type="entry name" value="Acyl-CoA N-acyltransferases (Nat)"/>
    <property type="match status" value="1"/>
</dbReference>
<dbReference type="EMBL" id="JAKVPQ010000004">
    <property type="protein sequence ID" value="MCH4284919.1"/>
    <property type="molecule type" value="Genomic_DNA"/>
</dbReference>
<dbReference type="InterPro" id="IPR016181">
    <property type="entry name" value="Acyl_CoA_acyltransferase"/>
</dbReference>
<dbReference type="InterPro" id="IPR000182">
    <property type="entry name" value="GNAT_dom"/>
</dbReference>